<evidence type="ECO:0000313" key="3">
    <source>
        <dbReference type="Proteomes" id="UP000039865"/>
    </source>
</evidence>
<protein>
    <recommendedName>
        <fullName evidence="4">SF-assemblin</fullName>
    </recommendedName>
</protein>
<dbReference type="AlphaFoldDB" id="A0A078AX87"/>
<dbReference type="OMA" id="MFKEMIS"/>
<proteinExistence type="predicted"/>
<feature type="coiled-coil region" evidence="1">
    <location>
        <begin position="266"/>
        <end position="300"/>
    </location>
</feature>
<evidence type="ECO:0000256" key="1">
    <source>
        <dbReference type="SAM" id="Coils"/>
    </source>
</evidence>
<name>A0A078AX87_STYLE</name>
<dbReference type="OrthoDB" id="298686at2759"/>
<sequence length="311" mass="36141">MSTFKQRLGNALNTQLNFPTHQNTFSPHQYNQQMDTSSANIYGAGNQNIATNSRKSVNASRISNNTSSVLSERVHRISEKINEIHQNIEKGKVGKLEEYEKKVNLLEQQFVDGLDSAEKNFQQVDQRLQNVFQYLNGDRLSKEDLLRQKREEIAQREQEILERFAHAEKQRFDIDKRLTKLVDERATAVSGDLQYEARNRLESIEHIKACLKSDFPKLEEMIRKEAEDREENDAMLDQQLLSEMARLRSLVDDEKRGREETEETMIEMFKEMISKIKSEIDSEKSEREQAEEALLSLLEETCAKLNKSVAI</sequence>
<evidence type="ECO:0008006" key="4">
    <source>
        <dbReference type="Google" id="ProtNLM"/>
    </source>
</evidence>
<evidence type="ECO:0000313" key="2">
    <source>
        <dbReference type="EMBL" id="CDW85378.1"/>
    </source>
</evidence>
<dbReference type="PANTHER" id="PTHR37027:SF2">
    <property type="entry name" value="CHROMOSOME UNDETERMINED SCAFFOLD_148, WHOLE GENOME SHOTGUN SEQUENCE"/>
    <property type="match status" value="1"/>
</dbReference>
<reference evidence="2 3" key="1">
    <citation type="submission" date="2014-06" db="EMBL/GenBank/DDBJ databases">
        <authorList>
            <person name="Swart Estienne"/>
        </authorList>
    </citation>
    <scope>NUCLEOTIDE SEQUENCE [LARGE SCALE GENOMIC DNA]</scope>
    <source>
        <strain evidence="2 3">130c</strain>
    </source>
</reference>
<accession>A0A078AX87</accession>
<dbReference type="EMBL" id="CCKQ01013680">
    <property type="protein sequence ID" value="CDW85378.1"/>
    <property type="molecule type" value="Genomic_DNA"/>
</dbReference>
<keyword evidence="1" id="KW-0175">Coiled coil</keyword>
<dbReference type="InParanoid" id="A0A078AX87"/>
<keyword evidence="3" id="KW-1185">Reference proteome</keyword>
<dbReference type="PANTHER" id="PTHR37027">
    <property type="entry name" value="KDE4"/>
    <property type="match status" value="1"/>
</dbReference>
<dbReference type="Proteomes" id="UP000039865">
    <property type="component" value="Unassembled WGS sequence"/>
</dbReference>
<dbReference type="InterPro" id="IPR038835">
    <property type="entry name" value="Giardin_beta-like"/>
</dbReference>
<organism evidence="2 3">
    <name type="scientific">Stylonychia lemnae</name>
    <name type="common">Ciliate</name>
    <dbReference type="NCBI Taxonomy" id="5949"/>
    <lineage>
        <taxon>Eukaryota</taxon>
        <taxon>Sar</taxon>
        <taxon>Alveolata</taxon>
        <taxon>Ciliophora</taxon>
        <taxon>Intramacronucleata</taxon>
        <taxon>Spirotrichea</taxon>
        <taxon>Stichotrichia</taxon>
        <taxon>Sporadotrichida</taxon>
        <taxon>Oxytrichidae</taxon>
        <taxon>Stylonychinae</taxon>
        <taxon>Stylonychia</taxon>
    </lineage>
</organism>
<gene>
    <name evidence="2" type="primary">Contig4912.g5251</name>
    <name evidence="2" type="ORF">STYLEM_14453</name>
</gene>